<feature type="domain" description="Phosphodiester glycosidase" evidence="1">
    <location>
        <begin position="196"/>
        <end position="292"/>
    </location>
</feature>
<dbReference type="EMBL" id="CP013480">
    <property type="protein sequence ID" value="ALS60915.1"/>
    <property type="molecule type" value="Genomic_DNA"/>
</dbReference>
<dbReference type="Pfam" id="PF09992">
    <property type="entry name" value="NAGPA"/>
    <property type="match status" value="1"/>
</dbReference>
<organism evidence="2 3">
    <name type="scientific">Pandoraea norimbergensis</name>
    <dbReference type="NCBI Taxonomy" id="93219"/>
    <lineage>
        <taxon>Bacteria</taxon>
        <taxon>Pseudomonadati</taxon>
        <taxon>Pseudomonadota</taxon>
        <taxon>Betaproteobacteria</taxon>
        <taxon>Burkholderiales</taxon>
        <taxon>Burkholderiaceae</taxon>
        <taxon>Pandoraea</taxon>
    </lineage>
</organism>
<gene>
    <name evidence="2" type="ORF">AT302_15220</name>
</gene>
<evidence type="ECO:0000313" key="2">
    <source>
        <dbReference type="EMBL" id="ALS60915.1"/>
    </source>
</evidence>
<sequence length="308" mass="32521">MSGVATRRHVHVRSVAPGMILVRVAGDARCFARVGMDDAFSDGPDMAYQRLAYVSVAWPQHQSRVLGGNAGLSSVDALANEAFGASNGTGGAVINGAFFNFQRRTDAGHPEHAPIGALRASGRCSDGLPLPAAYLDDYVGVRFDDGSHLETAPMLSARGNAAFTRERLAGDAYHLPPDFSFASACIHPGELQHAADPNPRAAISLPMAFQRNNVRLVVGMANGRGSTCRSGYSLPAWAGVMARIDRLDALPHQSVNLDGGNSIALVISDGEGRRYRIGQPQEDRHIASAIAFVRYATQVGPSCRSGGG</sequence>
<proteinExistence type="predicted"/>
<name>A0ABN4JJ25_9BURK</name>
<protein>
    <recommendedName>
        <fullName evidence="1">Phosphodiester glycosidase domain-containing protein</fullName>
    </recommendedName>
</protein>
<dbReference type="InterPro" id="IPR018711">
    <property type="entry name" value="NAGPA"/>
</dbReference>
<reference evidence="3" key="1">
    <citation type="submission" date="2015-12" db="EMBL/GenBank/DDBJ databases">
        <title>Complete genome sequence of Pandoraea norimbergensis DSM 11628.</title>
        <authorList>
            <person name="Ee R."/>
            <person name="Lim Y.-L."/>
            <person name="Yong D."/>
            <person name="Yin W.-F."/>
            <person name="Chan K.-G."/>
        </authorList>
    </citation>
    <scope>NUCLEOTIDE SEQUENCE [LARGE SCALE GENOMIC DNA]</scope>
    <source>
        <strain evidence="3">DSM 11628</strain>
    </source>
</reference>
<evidence type="ECO:0000259" key="1">
    <source>
        <dbReference type="Pfam" id="PF09992"/>
    </source>
</evidence>
<dbReference type="Proteomes" id="UP000060277">
    <property type="component" value="Chromosome"/>
</dbReference>
<accession>A0ABN4JJ25</accession>
<keyword evidence="3" id="KW-1185">Reference proteome</keyword>
<evidence type="ECO:0000313" key="3">
    <source>
        <dbReference type="Proteomes" id="UP000060277"/>
    </source>
</evidence>